<reference evidence="2 3" key="1">
    <citation type="journal article" date="2012" name="BMC Genomics">
        <title>Comparative genomics of the white-rot fungi, Phanerochaete carnosa and P. chrysosporium, to elucidate the genetic basis of the distinct wood types they colonize.</title>
        <authorList>
            <person name="Suzuki H."/>
            <person name="MacDonald J."/>
            <person name="Syed K."/>
            <person name="Salamov A."/>
            <person name="Hori C."/>
            <person name="Aerts A."/>
            <person name="Henrissat B."/>
            <person name="Wiebenga A."/>
            <person name="vanKuyk P.A."/>
            <person name="Barry K."/>
            <person name="Lindquist E."/>
            <person name="LaButti K."/>
            <person name="Lapidus A."/>
            <person name="Lucas S."/>
            <person name="Coutinho P."/>
            <person name="Gong Y."/>
            <person name="Samejima M."/>
            <person name="Mahadevan R."/>
            <person name="Abou-Zaid M."/>
            <person name="de Vries R.P."/>
            <person name="Igarashi K."/>
            <person name="Yadav J.S."/>
            <person name="Grigoriev I.V."/>
            <person name="Master E.R."/>
        </authorList>
    </citation>
    <scope>NUCLEOTIDE SEQUENCE [LARGE SCALE GENOMIC DNA]</scope>
    <source>
        <strain evidence="2 3">HHB-10118-sp</strain>
    </source>
</reference>
<dbReference type="Proteomes" id="UP000008370">
    <property type="component" value="Unassembled WGS sequence"/>
</dbReference>
<dbReference type="GeneID" id="18918315"/>
<keyword evidence="3" id="KW-1185">Reference proteome</keyword>
<dbReference type="HOGENOM" id="CLU_2184894_0_0_1"/>
<accession>K5VZ16</accession>
<dbReference type="AlphaFoldDB" id="K5VZ16"/>
<dbReference type="RefSeq" id="XP_007399871.1">
    <property type="nucleotide sequence ID" value="XM_007399809.1"/>
</dbReference>
<dbReference type="KEGG" id="pco:PHACADRAFT_262555"/>
<dbReference type="EMBL" id="JH930476">
    <property type="protein sequence ID" value="EKM52090.1"/>
    <property type="molecule type" value="Genomic_DNA"/>
</dbReference>
<organism evidence="2 3">
    <name type="scientific">Phanerochaete carnosa (strain HHB-10118-sp)</name>
    <name type="common">White-rot fungus</name>
    <name type="synonym">Peniophora carnosa</name>
    <dbReference type="NCBI Taxonomy" id="650164"/>
    <lineage>
        <taxon>Eukaryota</taxon>
        <taxon>Fungi</taxon>
        <taxon>Dikarya</taxon>
        <taxon>Basidiomycota</taxon>
        <taxon>Agaricomycotina</taxon>
        <taxon>Agaricomycetes</taxon>
        <taxon>Polyporales</taxon>
        <taxon>Phanerochaetaceae</taxon>
        <taxon>Phanerochaete</taxon>
    </lineage>
</organism>
<gene>
    <name evidence="2" type="ORF">PHACADRAFT_262555</name>
</gene>
<name>K5VZ16_PHACS</name>
<protein>
    <submittedName>
        <fullName evidence="2">Uncharacterized protein</fullName>
    </submittedName>
</protein>
<evidence type="ECO:0000313" key="3">
    <source>
        <dbReference type="Proteomes" id="UP000008370"/>
    </source>
</evidence>
<feature type="compositionally biased region" description="Basic and acidic residues" evidence="1">
    <location>
        <begin position="1"/>
        <end position="12"/>
    </location>
</feature>
<evidence type="ECO:0000256" key="1">
    <source>
        <dbReference type="SAM" id="MobiDB-lite"/>
    </source>
</evidence>
<feature type="region of interest" description="Disordered" evidence="1">
    <location>
        <begin position="1"/>
        <end position="24"/>
    </location>
</feature>
<proteinExistence type="predicted"/>
<evidence type="ECO:0000313" key="2">
    <source>
        <dbReference type="EMBL" id="EKM52090.1"/>
    </source>
</evidence>
<sequence length="109" mass="11861">MNLRHSSDHPGYTEDSQVDLDSPGEIQTKTVVFRHFNQGLDEFGRSLDVGGSRTRSGLAVSGRNRGGSDKGGIALTVYVSPSRKLLVGDANCSLGYNELPIVRLRYIHS</sequence>
<dbReference type="InParanoid" id="K5VZ16"/>